<evidence type="ECO:0000256" key="6">
    <source>
        <dbReference type="ARBA" id="ARBA00023136"/>
    </source>
</evidence>
<dbReference type="OMA" id="DESGCYE"/>
<feature type="non-terminal residue" evidence="14">
    <location>
        <position position="1"/>
    </location>
</feature>
<dbReference type="Pfam" id="PF24935">
    <property type="entry name" value="Ig_NUP210_6th"/>
    <property type="match status" value="1"/>
</dbReference>
<dbReference type="SUPFAM" id="SSF49373">
    <property type="entry name" value="Invasin/intimin cell-adhesion fragments"/>
    <property type="match status" value="1"/>
</dbReference>
<evidence type="ECO:0000259" key="10">
    <source>
        <dbReference type="Pfam" id="PF22962"/>
    </source>
</evidence>
<evidence type="ECO:0000256" key="1">
    <source>
        <dbReference type="ARBA" id="ARBA00004590"/>
    </source>
</evidence>
<evidence type="ECO:0000256" key="2">
    <source>
        <dbReference type="ARBA" id="ARBA00007313"/>
    </source>
</evidence>
<dbReference type="Pfam" id="PF22962">
    <property type="entry name" value="Ig_NUP210_7th"/>
    <property type="match status" value="1"/>
</dbReference>
<evidence type="ECO:0000259" key="13">
    <source>
        <dbReference type="Pfam" id="PF24991"/>
    </source>
</evidence>
<dbReference type="InterPro" id="IPR055096">
    <property type="entry name" value="Ig_NUP210_1st"/>
</dbReference>
<evidence type="ECO:0000259" key="11">
    <source>
        <dbReference type="Pfam" id="PF22967"/>
    </source>
</evidence>
<dbReference type="PANTHER" id="PTHR23019">
    <property type="entry name" value="NUCLEAR PORE MEMBRANE GLYCOPROTEIN GP210-RELATED"/>
    <property type="match status" value="1"/>
</dbReference>
<feature type="domain" description="NUP210 Ig-like" evidence="11">
    <location>
        <begin position="56"/>
        <end position="130"/>
    </location>
</feature>
<evidence type="ECO:0000256" key="5">
    <source>
        <dbReference type="ARBA" id="ARBA00022989"/>
    </source>
</evidence>
<dbReference type="InterPro" id="IPR056898">
    <property type="entry name" value="Ig_NUP210_6th"/>
</dbReference>
<evidence type="ECO:0000256" key="4">
    <source>
        <dbReference type="ARBA" id="ARBA00022729"/>
    </source>
</evidence>
<keyword evidence="15" id="KW-1185">Reference proteome</keyword>
<dbReference type="AlphaFoldDB" id="A0A553PCV8"/>
<reference evidence="14 15" key="1">
    <citation type="journal article" date="2018" name="Nat. Ecol. Evol.">
        <title>Genomic signatures of mitonuclear coevolution across populations of Tigriopus californicus.</title>
        <authorList>
            <person name="Barreto F.S."/>
            <person name="Watson E.T."/>
            <person name="Lima T.G."/>
            <person name="Willett C.S."/>
            <person name="Edmands S."/>
            <person name="Li W."/>
            <person name="Burton R.S."/>
        </authorList>
    </citation>
    <scope>NUCLEOTIDE SEQUENCE [LARGE SCALE GENOMIC DNA]</scope>
    <source>
        <strain evidence="14 15">San Diego</strain>
    </source>
</reference>
<evidence type="ECO:0000313" key="15">
    <source>
        <dbReference type="Proteomes" id="UP000318571"/>
    </source>
</evidence>
<sequence>SVCCEGPTSFHRGFHFIVVVFLIQRKGNMRLLLTLSVFLACAFAQEDFDNEQKEFYLPYSETEDVDFSLSQEMNSGCYQWSTNNTEVIRLHPIHTNYEMLCGSRLEFQIIPKTAKGKITIMITAENADSGYDSDAPAVVEYLLHVRPVAKLEVMGLKTELEVGDEPAPFGVAGFDEEDNEFDTLDGVQIAWYIGSKREVASFQKHNQMGPIVKVIAHHAGKGAVMVLLNDPNYENVDPATLEFSVKAPLTVEPDGVFLLEGGMANFKLLEKGIDQYGKTSIQELDVSSEDSDYTFEIKEPEIAVLDKATSNVTALASEGETTLFVKNSEGEIVKGIPVRITSAHKLLVKSYPDPDSNQLILGHTYDIQIEVFNRDERPIYPSKNILCKTTFPKQFEVVEISENGLFARVRAESLGLGKIKASLRSVLAEDDEEIEIVPHVKGSTDFEIYESVVIKPRETILPWDENSQTSFELKYTATGGGKVYTWSTDNEDLATIDNEGKATTHSGPGEFTVTAAMVKGTQNYDQAKVYILPVTQLEFKESHLEVSQSTPLTLALRMFTFLKGDDTPVMFTDCADVPFKIALSDNKNYEVETTHERGNNRVHDSCASFVISAKTPGTTCKVTVSYVEPSTGRNLKAVTHISTYRNLETIFPSPNPRSNNKSQPPLIMSIGSSADVVFRGGPTPWMSKPSAHYKQVEVDDPEIAKVSKISETEIAAPILTGSYSDVTAYKVTCLSKGTTLVTFLIGNTPSATNKFPIVSAKEVTVQCDMPAKLVIKAEPRNHELDDSKYVANPETNRIMAHNHKDLLLTLTVKNEAGETFHKIDSLRFNYQISNEELVQKTTKVFDSPAVPLGPEFGILTIPSKAFQSFSPLGKKGPLEIEAYLDGYNEEVLKAAGIENPEPLPKVVLDDDEDMEDEEEYNEHSHHLIDSLQFELATDAEVSAVRRSLNANK</sequence>
<name>A0A553PCV8_TIGCA</name>
<comment type="similarity">
    <text evidence="2">Belongs to the NUP210 family.</text>
</comment>
<feature type="chain" id="PRO_5021699181" evidence="9">
    <location>
        <begin position="45"/>
        <end position="952"/>
    </location>
</feature>
<dbReference type="InterPro" id="IPR055099">
    <property type="entry name" value="Ig_NUP210_7th"/>
</dbReference>
<dbReference type="InterPro" id="IPR056897">
    <property type="entry name" value="Ig_NUP210_4th"/>
</dbReference>
<protein>
    <submittedName>
        <fullName evidence="14">Uncharacterized protein</fullName>
    </submittedName>
</protein>
<dbReference type="STRING" id="6832.A0A553PCV8"/>
<keyword evidence="5" id="KW-1133">Transmembrane helix</keyword>
<dbReference type="InterPro" id="IPR008964">
    <property type="entry name" value="Invasin/intimin_cell_adhesion"/>
</dbReference>
<dbReference type="InterPro" id="IPR045197">
    <property type="entry name" value="NUP210-like"/>
</dbReference>
<feature type="domain" description="NUP210 Ig-like" evidence="12">
    <location>
        <begin position="537"/>
        <end position="626"/>
    </location>
</feature>
<dbReference type="Proteomes" id="UP000318571">
    <property type="component" value="Chromosome 2"/>
</dbReference>
<evidence type="ECO:0000256" key="9">
    <source>
        <dbReference type="SAM" id="SignalP"/>
    </source>
</evidence>
<evidence type="ECO:0000259" key="12">
    <source>
        <dbReference type="Pfam" id="PF24935"/>
    </source>
</evidence>
<dbReference type="EMBL" id="VCGU01000005">
    <property type="protein sequence ID" value="TRY75521.1"/>
    <property type="molecule type" value="Genomic_DNA"/>
</dbReference>
<keyword evidence="3" id="KW-0812">Transmembrane</keyword>
<comment type="subcellular location">
    <subcellularLocation>
        <location evidence="1">Nucleus membrane</location>
        <topology evidence="1">Single-pass membrane protein</topology>
    </subcellularLocation>
</comment>
<dbReference type="Pfam" id="PF22967">
    <property type="entry name" value="Ig_NUP210_1st"/>
    <property type="match status" value="1"/>
</dbReference>
<feature type="signal peptide" evidence="9">
    <location>
        <begin position="1"/>
        <end position="44"/>
    </location>
</feature>
<dbReference type="GO" id="GO:0031965">
    <property type="term" value="C:nuclear membrane"/>
    <property type="evidence" value="ECO:0007669"/>
    <property type="project" value="UniProtKB-SubCell"/>
</dbReference>
<gene>
    <name evidence="14" type="ORF">TCAL_15564</name>
</gene>
<dbReference type="GO" id="GO:0005643">
    <property type="term" value="C:nuclear pore"/>
    <property type="evidence" value="ECO:0007669"/>
    <property type="project" value="TreeGrafter"/>
</dbReference>
<dbReference type="Gene3D" id="2.60.40.1080">
    <property type="match status" value="1"/>
</dbReference>
<proteinExistence type="inferred from homology"/>
<feature type="domain" description="NUP210 fourth Ig-like" evidence="13">
    <location>
        <begin position="359"/>
        <end position="430"/>
    </location>
</feature>
<dbReference type="Pfam" id="PF24991">
    <property type="entry name" value="Ig_NUP210_4th"/>
    <property type="match status" value="1"/>
</dbReference>
<accession>A0A553PCV8</accession>
<evidence type="ECO:0000256" key="7">
    <source>
        <dbReference type="ARBA" id="ARBA00023180"/>
    </source>
</evidence>
<evidence type="ECO:0000256" key="8">
    <source>
        <dbReference type="ARBA" id="ARBA00023242"/>
    </source>
</evidence>
<keyword evidence="8" id="KW-0539">Nucleus</keyword>
<keyword evidence="6" id="KW-0472">Membrane</keyword>
<comment type="caution">
    <text evidence="14">The sequence shown here is derived from an EMBL/GenBank/DDBJ whole genome shotgun (WGS) entry which is preliminary data.</text>
</comment>
<keyword evidence="7" id="KW-0325">Glycoprotein</keyword>
<dbReference type="PANTHER" id="PTHR23019:SF0">
    <property type="entry name" value="NUCLEAR PORE MEMBRANE GLYCOPROTEIN 210"/>
    <property type="match status" value="1"/>
</dbReference>
<dbReference type="Pfam" id="PF26182">
    <property type="entry name" value="Ig_NUP210_5th"/>
    <property type="match status" value="1"/>
</dbReference>
<evidence type="ECO:0000256" key="3">
    <source>
        <dbReference type="ARBA" id="ARBA00022692"/>
    </source>
</evidence>
<feature type="domain" description="NUP210 Ig-like" evidence="10">
    <location>
        <begin position="665"/>
        <end position="768"/>
    </location>
</feature>
<evidence type="ECO:0000313" key="14">
    <source>
        <dbReference type="EMBL" id="TRY75521.1"/>
    </source>
</evidence>
<organism evidence="14 15">
    <name type="scientific">Tigriopus californicus</name>
    <name type="common">Marine copepod</name>
    <dbReference type="NCBI Taxonomy" id="6832"/>
    <lineage>
        <taxon>Eukaryota</taxon>
        <taxon>Metazoa</taxon>
        <taxon>Ecdysozoa</taxon>
        <taxon>Arthropoda</taxon>
        <taxon>Crustacea</taxon>
        <taxon>Multicrustacea</taxon>
        <taxon>Hexanauplia</taxon>
        <taxon>Copepoda</taxon>
        <taxon>Harpacticoida</taxon>
        <taxon>Harpacticidae</taxon>
        <taxon>Tigriopus</taxon>
    </lineage>
</organism>
<keyword evidence="4 9" id="KW-0732">Signal</keyword>